<dbReference type="GO" id="GO:0006508">
    <property type="term" value="P:proteolysis"/>
    <property type="evidence" value="ECO:0007669"/>
    <property type="project" value="UniProtKB-KW"/>
</dbReference>
<evidence type="ECO:0000256" key="1">
    <source>
        <dbReference type="ARBA" id="ARBA00022670"/>
    </source>
</evidence>
<evidence type="ECO:0000256" key="2">
    <source>
        <dbReference type="ARBA" id="ARBA00022723"/>
    </source>
</evidence>
<evidence type="ECO:0000256" key="3">
    <source>
        <dbReference type="ARBA" id="ARBA00022801"/>
    </source>
</evidence>
<dbReference type="GO" id="GO:0008233">
    <property type="term" value="F:peptidase activity"/>
    <property type="evidence" value="ECO:0007669"/>
    <property type="project" value="UniProtKB-KW"/>
</dbReference>
<feature type="signal peptide" evidence="4">
    <location>
        <begin position="1"/>
        <end position="21"/>
    </location>
</feature>
<keyword evidence="1" id="KW-0645">Protease</keyword>
<name>A0AAW4XYN3_9BURK</name>
<dbReference type="GO" id="GO:0046872">
    <property type="term" value="F:metal ion binding"/>
    <property type="evidence" value="ECO:0007669"/>
    <property type="project" value="UniProtKB-KW"/>
</dbReference>
<dbReference type="InterPro" id="IPR051458">
    <property type="entry name" value="Cyt/Met_Dipeptidase"/>
</dbReference>
<comment type="caution">
    <text evidence="6">The sequence shown here is derived from an EMBL/GenBank/DDBJ whole genome shotgun (WGS) entry which is preliminary data.</text>
</comment>
<dbReference type="InterPro" id="IPR011650">
    <property type="entry name" value="Peptidase_M20_dimer"/>
</dbReference>
<keyword evidence="3" id="KW-0378">Hydrolase</keyword>
<reference evidence="6 7" key="1">
    <citation type="submission" date="2021-11" db="EMBL/GenBank/DDBJ databases">
        <title>Genome sequence.</title>
        <authorList>
            <person name="Sun Q."/>
        </authorList>
    </citation>
    <scope>NUCLEOTIDE SEQUENCE [LARGE SCALE GENOMIC DNA]</scope>
    <source>
        <strain evidence="6 7">KCTC 12005</strain>
    </source>
</reference>
<feature type="domain" description="Peptidase M20 dimerisation" evidence="5">
    <location>
        <begin position="235"/>
        <end position="385"/>
    </location>
</feature>
<dbReference type="PANTHER" id="PTHR43270">
    <property type="entry name" value="BETA-ALA-HIS DIPEPTIDASE"/>
    <property type="match status" value="1"/>
</dbReference>
<protein>
    <submittedName>
        <fullName evidence="6">M20/M25/M40 family metallo-hydrolase</fullName>
    </submittedName>
</protein>
<gene>
    <name evidence="6" type="ORF">LPW39_12550</name>
</gene>
<dbReference type="Gene3D" id="3.40.630.10">
    <property type="entry name" value="Zn peptidases"/>
    <property type="match status" value="1"/>
</dbReference>
<dbReference type="PANTHER" id="PTHR43270:SF8">
    <property type="entry name" value="DI- AND TRIPEPTIDASE DUG2-RELATED"/>
    <property type="match status" value="1"/>
</dbReference>
<accession>A0AAW4XYN3</accession>
<evidence type="ECO:0000313" key="6">
    <source>
        <dbReference type="EMBL" id="MCD2165964.1"/>
    </source>
</evidence>
<keyword evidence="2" id="KW-0479">Metal-binding</keyword>
<dbReference type="Proteomes" id="UP001199260">
    <property type="component" value="Unassembled WGS sequence"/>
</dbReference>
<keyword evidence="4" id="KW-0732">Signal</keyword>
<dbReference type="SUPFAM" id="SSF53187">
    <property type="entry name" value="Zn-dependent exopeptidases"/>
    <property type="match status" value="1"/>
</dbReference>
<dbReference type="InterPro" id="IPR002933">
    <property type="entry name" value="Peptidase_M20"/>
</dbReference>
<dbReference type="RefSeq" id="WP_230775269.1">
    <property type="nucleotide sequence ID" value="NZ_JAJNCT010000010.1"/>
</dbReference>
<dbReference type="Pfam" id="PF01546">
    <property type="entry name" value="Peptidase_M20"/>
    <property type="match status" value="1"/>
</dbReference>
<evidence type="ECO:0000256" key="4">
    <source>
        <dbReference type="SAM" id="SignalP"/>
    </source>
</evidence>
<dbReference type="EMBL" id="JAJNCT010000010">
    <property type="protein sequence ID" value="MCD2165964.1"/>
    <property type="molecule type" value="Genomic_DNA"/>
</dbReference>
<keyword evidence="7" id="KW-1185">Reference proteome</keyword>
<feature type="chain" id="PRO_5043677791" evidence="4">
    <location>
        <begin position="22"/>
        <end position="509"/>
    </location>
</feature>
<evidence type="ECO:0000259" key="5">
    <source>
        <dbReference type="Pfam" id="PF07687"/>
    </source>
</evidence>
<dbReference type="AlphaFoldDB" id="A0AAW4XYN3"/>
<dbReference type="Gene3D" id="3.30.70.360">
    <property type="match status" value="1"/>
</dbReference>
<proteinExistence type="predicted"/>
<organism evidence="6 7">
    <name type="scientific">Comamonas koreensis</name>
    <dbReference type="NCBI Taxonomy" id="160825"/>
    <lineage>
        <taxon>Bacteria</taxon>
        <taxon>Pseudomonadati</taxon>
        <taxon>Pseudomonadota</taxon>
        <taxon>Betaproteobacteria</taxon>
        <taxon>Burkholderiales</taxon>
        <taxon>Comamonadaceae</taxon>
        <taxon>Comamonas</taxon>
    </lineage>
</organism>
<evidence type="ECO:0000313" key="7">
    <source>
        <dbReference type="Proteomes" id="UP001199260"/>
    </source>
</evidence>
<dbReference type="Pfam" id="PF07687">
    <property type="entry name" value="M20_dimer"/>
    <property type="match status" value="1"/>
</dbReference>
<sequence length="509" mass="54614">MKFSTLTLLSAALCAAGLAQAAAPSDAAVQQASSASLREWIEVLALPNDSNVAADIEKNAQWFKAALEKRGFQAQLLPNQGKPMVLATLPPVPGATKTVLFYAHMDGQAVTPSEWQQESPWKPVLKERQADGAWKEIALEQLYGAQPNPEWRVFGRSSSDDKAPIIMLMAAIDALQQQGLAPSTNIKILLDSEEEKGSPSLGGVIHANLDALKADALLVLDGPMHASNRPTLVFGNRGVAQATLTIYGPSQDLHSGHYGNYAANPAFTMAQLLASMKAPDGRVLVKGYYDGISFDAQTQAVMKAVPDDETALRKRLGIAQAEKVGNNYQEAMQYPSLNVRGLQSADVGAKARTVVPAQAIAELDLRTVPETPPERLLQLLKTHIEGQGFTLIDGEPSAEQRAQYPKLASLKMGGVSASSSAVRTDLNAPIGDWLRQGMQQAWGQAPVQIRMMGGTVPTGAAVQALKVPFVIVPMVNADNNQHSKNENMRLGNYFDGVKSLASILSQPWK</sequence>